<dbReference type="InterPro" id="IPR011990">
    <property type="entry name" value="TPR-like_helical_dom_sf"/>
</dbReference>
<organism evidence="4 5">
    <name type="scientific">Daucus carota subsp. sativus</name>
    <name type="common">Carrot</name>
    <dbReference type="NCBI Taxonomy" id="79200"/>
    <lineage>
        <taxon>Eukaryota</taxon>
        <taxon>Viridiplantae</taxon>
        <taxon>Streptophyta</taxon>
        <taxon>Embryophyta</taxon>
        <taxon>Tracheophyta</taxon>
        <taxon>Spermatophyta</taxon>
        <taxon>Magnoliopsida</taxon>
        <taxon>eudicotyledons</taxon>
        <taxon>Gunneridae</taxon>
        <taxon>Pentapetalae</taxon>
        <taxon>asterids</taxon>
        <taxon>campanulids</taxon>
        <taxon>Apiales</taxon>
        <taxon>Apiaceae</taxon>
        <taxon>Apioideae</taxon>
        <taxon>Scandiceae</taxon>
        <taxon>Daucinae</taxon>
        <taxon>Daucus</taxon>
        <taxon>Daucus sect. Daucus</taxon>
    </lineage>
</organism>
<name>A0AAF0WQF9_DAUCS</name>
<feature type="repeat" description="PPR" evidence="3">
    <location>
        <begin position="406"/>
        <end position="440"/>
    </location>
</feature>
<reference evidence="4" key="1">
    <citation type="journal article" date="2016" name="Nat. Genet.">
        <title>A high-quality carrot genome assembly provides new insights into carotenoid accumulation and asterid genome evolution.</title>
        <authorList>
            <person name="Iorizzo M."/>
            <person name="Ellison S."/>
            <person name="Senalik D."/>
            <person name="Zeng P."/>
            <person name="Satapoomin P."/>
            <person name="Huang J."/>
            <person name="Bowman M."/>
            <person name="Iovene M."/>
            <person name="Sanseverino W."/>
            <person name="Cavagnaro P."/>
            <person name="Yildiz M."/>
            <person name="Macko-Podgorni A."/>
            <person name="Moranska E."/>
            <person name="Grzebelus E."/>
            <person name="Grzebelus D."/>
            <person name="Ashrafi H."/>
            <person name="Zheng Z."/>
            <person name="Cheng S."/>
            <person name="Spooner D."/>
            <person name="Van Deynze A."/>
            <person name="Simon P."/>
        </authorList>
    </citation>
    <scope>NUCLEOTIDE SEQUENCE</scope>
    <source>
        <tissue evidence="4">Leaf</tissue>
    </source>
</reference>
<dbReference type="PANTHER" id="PTHR47926">
    <property type="entry name" value="PENTATRICOPEPTIDE REPEAT-CONTAINING PROTEIN"/>
    <property type="match status" value="1"/>
</dbReference>
<dbReference type="InterPro" id="IPR002885">
    <property type="entry name" value="PPR_rpt"/>
</dbReference>
<feature type="repeat" description="PPR" evidence="3">
    <location>
        <begin position="79"/>
        <end position="113"/>
    </location>
</feature>
<dbReference type="InterPro" id="IPR046960">
    <property type="entry name" value="PPR_At4g14850-like_plant"/>
</dbReference>
<dbReference type="Gene3D" id="1.25.40.10">
    <property type="entry name" value="Tetratricopeptide repeat domain"/>
    <property type="match status" value="4"/>
</dbReference>
<dbReference type="GO" id="GO:0003729">
    <property type="term" value="F:mRNA binding"/>
    <property type="evidence" value="ECO:0007669"/>
    <property type="project" value="UniProtKB-ARBA"/>
</dbReference>
<dbReference type="AlphaFoldDB" id="A0AAF0WQF9"/>
<feature type="repeat" description="PPR" evidence="3">
    <location>
        <begin position="149"/>
        <end position="179"/>
    </location>
</feature>
<feature type="repeat" description="PPR" evidence="3">
    <location>
        <begin position="180"/>
        <end position="210"/>
    </location>
</feature>
<protein>
    <submittedName>
        <fullName evidence="4">Uncharacterized protein</fullName>
    </submittedName>
</protein>
<gene>
    <name evidence="4" type="ORF">DCAR_0311538</name>
</gene>
<evidence type="ECO:0000256" key="2">
    <source>
        <dbReference type="ARBA" id="ARBA00022737"/>
    </source>
</evidence>
<dbReference type="Pfam" id="PF20431">
    <property type="entry name" value="E_motif"/>
    <property type="match status" value="1"/>
</dbReference>
<keyword evidence="2" id="KW-0677">Repeat</keyword>
<evidence type="ECO:0000313" key="5">
    <source>
        <dbReference type="Proteomes" id="UP000077755"/>
    </source>
</evidence>
<proteinExistence type="inferred from homology"/>
<dbReference type="Pfam" id="PF20430">
    <property type="entry name" value="Eplus_motif"/>
    <property type="match status" value="1"/>
</dbReference>
<dbReference type="InterPro" id="IPR046849">
    <property type="entry name" value="E2_motif"/>
</dbReference>
<dbReference type="GO" id="GO:0009451">
    <property type="term" value="P:RNA modification"/>
    <property type="evidence" value="ECO:0007669"/>
    <property type="project" value="InterPro"/>
</dbReference>
<dbReference type="NCBIfam" id="TIGR00756">
    <property type="entry name" value="PPR"/>
    <property type="match status" value="7"/>
</dbReference>
<feature type="repeat" description="PPR" evidence="3">
    <location>
        <begin position="304"/>
        <end position="339"/>
    </location>
</feature>
<evidence type="ECO:0000313" key="4">
    <source>
        <dbReference type="EMBL" id="WOG92275.1"/>
    </source>
</evidence>
<dbReference type="FunFam" id="1.25.40.10:FF:000690">
    <property type="entry name" value="Pentatricopeptide repeat-containing protein"/>
    <property type="match status" value="1"/>
</dbReference>
<dbReference type="PANTHER" id="PTHR47926:SF456">
    <property type="entry name" value="PENTATRICOPEPTIDE REPEAT-CONTAINING PROTEIN ELI1, CHLOROPLASTIC"/>
    <property type="match status" value="1"/>
</dbReference>
<evidence type="ECO:0000256" key="1">
    <source>
        <dbReference type="ARBA" id="ARBA00006643"/>
    </source>
</evidence>
<comment type="similarity">
    <text evidence="1">Belongs to the PPR family. PCMP-H subfamily.</text>
</comment>
<dbReference type="InterPro" id="IPR046848">
    <property type="entry name" value="E_motif"/>
</dbReference>
<dbReference type="Proteomes" id="UP000077755">
    <property type="component" value="Chromosome 3"/>
</dbReference>
<feature type="repeat" description="PPR" evidence="3">
    <location>
        <begin position="242"/>
        <end position="276"/>
    </location>
</feature>
<reference evidence="4" key="2">
    <citation type="submission" date="2022-03" db="EMBL/GenBank/DDBJ databases">
        <title>Draft title - Genomic analysis of global carrot germplasm unveils the trajectory of domestication and the origin of high carotenoid orange carrot.</title>
        <authorList>
            <person name="Iorizzo M."/>
            <person name="Ellison S."/>
            <person name="Senalik D."/>
            <person name="Macko-Podgorni A."/>
            <person name="Grzebelus D."/>
            <person name="Bostan H."/>
            <person name="Rolling W."/>
            <person name="Curaba J."/>
            <person name="Simon P."/>
        </authorList>
    </citation>
    <scope>NUCLEOTIDE SEQUENCE</scope>
    <source>
        <tissue evidence="4">Leaf</tissue>
    </source>
</reference>
<accession>A0AAF0WQF9</accession>
<dbReference type="EMBL" id="CP093345">
    <property type="protein sequence ID" value="WOG92275.1"/>
    <property type="molecule type" value="Genomic_DNA"/>
</dbReference>
<evidence type="ECO:0000256" key="3">
    <source>
        <dbReference type="PROSITE-ProRule" id="PRU00708"/>
    </source>
</evidence>
<dbReference type="PROSITE" id="PS51375">
    <property type="entry name" value="PPR"/>
    <property type="match status" value="6"/>
</dbReference>
<keyword evidence="5" id="KW-1185">Reference proteome</keyword>
<dbReference type="Pfam" id="PF13041">
    <property type="entry name" value="PPR_2"/>
    <property type="match status" value="2"/>
</dbReference>
<dbReference type="Pfam" id="PF01535">
    <property type="entry name" value="PPR"/>
    <property type="match status" value="7"/>
</dbReference>
<sequence length="622" mass="71077">MGVCSNLNQPWNSIHPTVTLFRYCKTQADINQIHARIITTGLIRSSLLTTKLIISFTSSQHTPLIKFARYVLNYRNDGDPFLWNLVIKCFSHGEEPIEAVVLFCLMLEKGVFVDKFSFSLVLKACSRLQLVNEGVQIHGLLRKFEFGCDLVLQNCLICMYCKCGCVELGRRVFDEMIVRDSVSFNSMIDGYVKSGKIGLGRDLFDSMPVELRNLITWNCMISGYGDRFESAWELFREMPERDLISWNLMLDCCAKCGEMEVANDLFNKMPKRDVISWANMIDGYGRLGCVDIARGLFDDMGERDVVSYNVMMAGYVQNGHCKEALELFHVMLRERKFYPDHTTFVITLSAIAQLGNIDEGIFVHRYLEENNFMVEGKLGVSLINMYAKCGSIEIAMHVFEIIKEKNADHWNAMIGGLAVHGLGEIAFDLFIEMERLCVQPDDITFIGVLNACGHAGMVKEGIICFEIMRRIHKLEPKLQHYGCMVDILGRAGHIEEAARFIQDMPIEPNDVVWRTLLSACKIYENLSIGEDVAKYLIRRDPHNSGSYVLLSNIYASLSMWDCVRNVRTIMKERELEKIPGCSWIEIEGAPHEFLVGDRLHPQAKEIYSSLDMWHNIIRDVMF</sequence>